<keyword evidence="6" id="KW-1185">Reference proteome</keyword>
<evidence type="ECO:0000256" key="3">
    <source>
        <dbReference type="ARBA" id="ARBA00023163"/>
    </source>
</evidence>
<dbReference type="AlphaFoldDB" id="A0A2S7IGN2"/>
<dbReference type="GO" id="GO:0003700">
    <property type="term" value="F:DNA-binding transcription factor activity"/>
    <property type="evidence" value="ECO:0007669"/>
    <property type="project" value="InterPro"/>
</dbReference>
<protein>
    <submittedName>
        <fullName evidence="5">AraC family transcriptional regulator</fullName>
    </submittedName>
</protein>
<dbReference type="PROSITE" id="PS01124">
    <property type="entry name" value="HTH_ARAC_FAMILY_2"/>
    <property type="match status" value="1"/>
</dbReference>
<evidence type="ECO:0000313" key="5">
    <source>
        <dbReference type="EMBL" id="PQA54521.1"/>
    </source>
</evidence>
<comment type="caution">
    <text evidence="5">The sequence shown here is derived from an EMBL/GenBank/DDBJ whole genome shotgun (WGS) entry which is preliminary data.</text>
</comment>
<evidence type="ECO:0000256" key="2">
    <source>
        <dbReference type="ARBA" id="ARBA00023125"/>
    </source>
</evidence>
<reference evidence="6" key="1">
    <citation type="submission" date="2018-02" db="EMBL/GenBank/DDBJ databases">
        <title>Genome sequencing of Solimonas sp. HR-BB.</title>
        <authorList>
            <person name="Lee Y."/>
            <person name="Jeon C.O."/>
        </authorList>
    </citation>
    <scope>NUCLEOTIDE SEQUENCE [LARGE SCALE GENOMIC DNA]</scope>
    <source>
        <strain evidence="6">HR-U</strain>
    </source>
</reference>
<accession>A0A2S7IGN2</accession>
<dbReference type="SMART" id="SM00342">
    <property type="entry name" value="HTH_ARAC"/>
    <property type="match status" value="1"/>
</dbReference>
<keyword evidence="2" id="KW-0238">DNA-binding</keyword>
<dbReference type="Proteomes" id="UP000239590">
    <property type="component" value="Unassembled WGS sequence"/>
</dbReference>
<dbReference type="GO" id="GO:0043565">
    <property type="term" value="F:sequence-specific DNA binding"/>
    <property type="evidence" value="ECO:0007669"/>
    <property type="project" value="InterPro"/>
</dbReference>
<keyword evidence="1" id="KW-0805">Transcription regulation</keyword>
<dbReference type="InterPro" id="IPR009057">
    <property type="entry name" value="Homeodomain-like_sf"/>
</dbReference>
<evidence type="ECO:0000256" key="1">
    <source>
        <dbReference type="ARBA" id="ARBA00023015"/>
    </source>
</evidence>
<dbReference type="EMBL" id="PTRA01000006">
    <property type="protein sequence ID" value="PQA54521.1"/>
    <property type="molecule type" value="Genomic_DNA"/>
</dbReference>
<dbReference type="SUPFAM" id="SSF46689">
    <property type="entry name" value="Homeodomain-like"/>
    <property type="match status" value="2"/>
</dbReference>
<proteinExistence type="predicted"/>
<feature type="domain" description="HTH araC/xylS-type" evidence="4">
    <location>
        <begin position="199"/>
        <end position="297"/>
    </location>
</feature>
<dbReference type="PANTHER" id="PTHR43280">
    <property type="entry name" value="ARAC-FAMILY TRANSCRIPTIONAL REGULATOR"/>
    <property type="match status" value="1"/>
</dbReference>
<dbReference type="Pfam" id="PF12833">
    <property type="entry name" value="HTH_18"/>
    <property type="match status" value="1"/>
</dbReference>
<dbReference type="Gene3D" id="1.10.10.60">
    <property type="entry name" value="Homeodomain-like"/>
    <property type="match status" value="2"/>
</dbReference>
<dbReference type="PRINTS" id="PR00032">
    <property type="entry name" value="HTHARAC"/>
</dbReference>
<dbReference type="PANTHER" id="PTHR43280:SF28">
    <property type="entry name" value="HTH-TYPE TRANSCRIPTIONAL ACTIVATOR RHAS"/>
    <property type="match status" value="1"/>
</dbReference>
<dbReference type="RefSeq" id="WP_104715644.1">
    <property type="nucleotide sequence ID" value="NZ_PTRA01000006.1"/>
</dbReference>
<name>A0A2S7IGN2_9BACT</name>
<evidence type="ECO:0000313" key="6">
    <source>
        <dbReference type="Proteomes" id="UP000239590"/>
    </source>
</evidence>
<dbReference type="PROSITE" id="PS00041">
    <property type="entry name" value="HTH_ARAC_FAMILY_1"/>
    <property type="match status" value="1"/>
</dbReference>
<organism evidence="5 6">
    <name type="scientific">Siphonobacter curvatus</name>
    <dbReference type="NCBI Taxonomy" id="2094562"/>
    <lineage>
        <taxon>Bacteria</taxon>
        <taxon>Pseudomonadati</taxon>
        <taxon>Bacteroidota</taxon>
        <taxon>Cytophagia</taxon>
        <taxon>Cytophagales</taxon>
        <taxon>Cytophagaceae</taxon>
        <taxon>Siphonobacter</taxon>
    </lineage>
</organism>
<dbReference type="InterPro" id="IPR018060">
    <property type="entry name" value="HTH_AraC"/>
</dbReference>
<dbReference type="OrthoDB" id="1007602at2"/>
<dbReference type="InterPro" id="IPR020449">
    <property type="entry name" value="Tscrpt_reg_AraC-type_HTH"/>
</dbReference>
<sequence>MAFIAINLSFMHNTGFKASFSLLHTDYVQLNKSWNYREVMSPFYRIYLIDGGQGSLGDTDQALVLEQGYLYLIPSFTRCDHSCQDWLSQYYVHILEENPTGLSLFAYSRRVIKIESKPEDVILFKRLLHLNPGRDLRRSDDPREYQKQPLLKDFKQRNNDIPFADYLETNGLILQLLSRFLINEEWLLAQQTRIPAKIQLAINYIQMHLSSPITVTALAEHVNQSAHYFSKLFLQATGQRPLEYLVQKRIEKAQFLMLTTSLSLSEIAIETGFDSLSYFSRSFKKVTGQSASQYSRANIF</sequence>
<keyword evidence="3" id="KW-0804">Transcription</keyword>
<dbReference type="InterPro" id="IPR018062">
    <property type="entry name" value="HTH_AraC-typ_CS"/>
</dbReference>
<gene>
    <name evidence="5" type="ORF">C5O19_22505</name>
</gene>
<evidence type="ECO:0000259" key="4">
    <source>
        <dbReference type="PROSITE" id="PS01124"/>
    </source>
</evidence>